<reference evidence="9" key="1">
    <citation type="submission" date="2023-03" db="EMBL/GenBank/DDBJ databases">
        <title>Andean soil-derived lignocellulolytic bacterial consortium as a source of novel taxa and putative plastic-active enzymes.</title>
        <authorList>
            <person name="Diaz-Garcia L."/>
            <person name="Chuvochina M."/>
            <person name="Feuerriegel G."/>
            <person name="Bunk B."/>
            <person name="Sproer C."/>
            <person name="Streit W.R."/>
            <person name="Rodriguez L.M."/>
            <person name="Overmann J."/>
            <person name="Jimenez D.J."/>
        </authorList>
    </citation>
    <scope>NUCLEOTIDE SEQUENCE</scope>
    <source>
        <strain evidence="9">MAG 7</strain>
    </source>
</reference>
<evidence type="ECO:0000256" key="4">
    <source>
        <dbReference type="ARBA" id="ARBA00023136"/>
    </source>
</evidence>
<keyword evidence="5" id="KW-0998">Cell outer membrane</keyword>
<evidence type="ECO:0000256" key="3">
    <source>
        <dbReference type="ARBA" id="ARBA00022729"/>
    </source>
</evidence>
<dbReference type="InterPro" id="IPR033985">
    <property type="entry name" value="SusD-like_N"/>
</dbReference>
<evidence type="ECO:0000256" key="6">
    <source>
        <dbReference type="PROSITE-ProRule" id="PRU00339"/>
    </source>
</evidence>
<dbReference type="InterPro" id="IPR011990">
    <property type="entry name" value="TPR-like_helical_dom_sf"/>
</dbReference>
<dbReference type="EMBL" id="CP119311">
    <property type="protein sequence ID" value="WEK35604.1"/>
    <property type="molecule type" value="Genomic_DNA"/>
</dbReference>
<dbReference type="PROSITE" id="PS51257">
    <property type="entry name" value="PROKAR_LIPOPROTEIN"/>
    <property type="match status" value="1"/>
</dbReference>
<evidence type="ECO:0000313" key="9">
    <source>
        <dbReference type="EMBL" id="WEK35604.1"/>
    </source>
</evidence>
<dbReference type="InterPro" id="IPR019734">
    <property type="entry name" value="TPR_rpt"/>
</dbReference>
<evidence type="ECO:0000313" key="10">
    <source>
        <dbReference type="Proteomes" id="UP001220610"/>
    </source>
</evidence>
<dbReference type="Pfam" id="PF07980">
    <property type="entry name" value="SusD_RagB"/>
    <property type="match status" value="1"/>
</dbReference>
<evidence type="ECO:0000256" key="5">
    <source>
        <dbReference type="ARBA" id="ARBA00023237"/>
    </source>
</evidence>
<dbReference type="Gene3D" id="1.25.40.390">
    <property type="match status" value="1"/>
</dbReference>
<evidence type="ECO:0000256" key="2">
    <source>
        <dbReference type="ARBA" id="ARBA00006275"/>
    </source>
</evidence>
<protein>
    <submittedName>
        <fullName evidence="9">RagB/SusD family nutrient uptake outer membrane protein</fullName>
    </submittedName>
</protein>
<dbReference type="Pfam" id="PF14322">
    <property type="entry name" value="SusD-like_3"/>
    <property type="match status" value="1"/>
</dbReference>
<keyword evidence="3" id="KW-0732">Signal</keyword>
<organism evidence="9 10">
    <name type="scientific">Candidatus Pseudobacter hemicellulosilyticus</name>
    <dbReference type="NCBI Taxonomy" id="3121375"/>
    <lineage>
        <taxon>Bacteria</taxon>
        <taxon>Pseudomonadati</taxon>
        <taxon>Bacteroidota</taxon>
        <taxon>Chitinophagia</taxon>
        <taxon>Chitinophagales</taxon>
        <taxon>Chitinophagaceae</taxon>
        <taxon>Pseudobacter</taxon>
    </lineage>
</organism>
<dbReference type="SMART" id="SM00028">
    <property type="entry name" value="TPR"/>
    <property type="match status" value="1"/>
</dbReference>
<dbReference type="AlphaFoldDB" id="A0AAJ5WQT6"/>
<gene>
    <name evidence="9" type="ORF">P0Y53_24225</name>
</gene>
<proteinExistence type="inferred from homology"/>
<comment type="subcellular location">
    <subcellularLocation>
        <location evidence="1">Cell outer membrane</location>
    </subcellularLocation>
</comment>
<accession>A0AAJ5WQT6</accession>
<feature type="domain" description="SusD-like N-terminal" evidence="8">
    <location>
        <begin position="23"/>
        <end position="234"/>
    </location>
</feature>
<dbReference type="Proteomes" id="UP001220610">
    <property type="component" value="Chromosome"/>
</dbReference>
<dbReference type="PROSITE" id="PS50005">
    <property type="entry name" value="TPR"/>
    <property type="match status" value="1"/>
</dbReference>
<feature type="repeat" description="TPR" evidence="6">
    <location>
        <begin position="223"/>
        <end position="256"/>
    </location>
</feature>
<dbReference type="SUPFAM" id="SSF48452">
    <property type="entry name" value="TPR-like"/>
    <property type="match status" value="1"/>
</dbReference>
<dbReference type="InterPro" id="IPR012944">
    <property type="entry name" value="SusD_RagB_dom"/>
</dbReference>
<feature type="domain" description="RagB/SusD" evidence="7">
    <location>
        <begin position="342"/>
        <end position="453"/>
    </location>
</feature>
<evidence type="ECO:0000259" key="8">
    <source>
        <dbReference type="Pfam" id="PF14322"/>
    </source>
</evidence>
<comment type="similarity">
    <text evidence="2">Belongs to the SusD family.</text>
</comment>
<sequence>MKINITFLFSIATLMAVSSCGKKYLDYKPDQRQVVPQKLDDFQALLDNTTVMNEQSSTNLGLIGGDEYYVTEAQYNGIVTSTTNDFQKNAYIWADQVFQGREPVQIDWTAGYNHIMLANLALGKTADSGPEAGEQEKWNLLKGNALFFRALNFYQLAQLHCPVYNAATAREDLGLPLRLDADPTIKMARSSVEDTYLRIIADLTAAEGLLPDNPVVFFRPGKAAVYALLTRVYMQQGLYDKALDYANKCLQLNSRLTDFNTLSFTGNFTFPAQGNNNVEVIFMNNAYGFIIVSSTATGGSTFNADSALLKSYTPGDLRYNAYWTQSGARTVFKGSYKGTAAYFTGFATDEVYLNRAECLARTSQPAAALTDLNTLRQHRFTPGSYVELNSSDEQQVLDWVIAERRKELVVRGTRWEDLRRLNKEPRYATAIVRQLGATRYELKPGDVKWTWPLPVEAIQNGGYEQNLR</sequence>
<dbReference type="GO" id="GO:0009279">
    <property type="term" value="C:cell outer membrane"/>
    <property type="evidence" value="ECO:0007669"/>
    <property type="project" value="UniProtKB-SubCell"/>
</dbReference>
<name>A0AAJ5WQT6_9BACT</name>
<keyword evidence="4" id="KW-0472">Membrane</keyword>
<keyword evidence="6" id="KW-0802">TPR repeat</keyword>
<evidence type="ECO:0000256" key="1">
    <source>
        <dbReference type="ARBA" id="ARBA00004442"/>
    </source>
</evidence>
<evidence type="ECO:0000259" key="7">
    <source>
        <dbReference type="Pfam" id="PF07980"/>
    </source>
</evidence>